<reference evidence="37" key="2">
    <citation type="submission" date="2021-08" db="EMBL/GenBank/DDBJ databases">
        <authorList>
            <person name="Eriksson T."/>
        </authorList>
    </citation>
    <scope>NUCLEOTIDE SEQUENCE</scope>
    <source>
        <strain evidence="37">Stoneville</strain>
        <tissue evidence="37">Whole head</tissue>
    </source>
</reference>
<evidence type="ECO:0000256" key="25">
    <source>
        <dbReference type="ARBA" id="ARBA00044051"/>
    </source>
</evidence>
<gene>
    <name evidence="37" type="ORF">GEV33_007111</name>
</gene>
<dbReference type="EC" id="3.4.13.9" evidence="25"/>
<dbReference type="PRINTS" id="PR00421">
    <property type="entry name" value="THIOREDOXIN"/>
</dbReference>
<evidence type="ECO:0000256" key="18">
    <source>
        <dbReference type="ARBA" id="ARBA00023049"/>
    </source>
</evidence>
<dbReference type="EC" id="5.3.4.1" evidence="7"/>
<evidence type="ECO:0000256" key="22">
    <source>
        <dbReference type="ARBA" id="ARBA00023235"/>
    </source>
</evidence>
<evidence type="ECO:0000256" key="34">
    <source>
        <dbReference type="SAM" id="MobiDB-lite"/>
    </source>
</evidence>
<dbReference type="CDD" id="cd02995">
    <property type="entry name" value="PDI_a_PDI_a'_C"/>
    <property type="match status" value="1"/>
</dbReference>
<organism evidence="37 38">
    <name type="scientific">Tenebrio molitor</name>
    <name type="common">Yellow mealworm beetle</name>
    <dbReference type="NCBI Taxonomy" id="7067"/>
    <lineage>
        <taxon>Eukaryota</taxon>
        <taxon>Metazoa</taxon>
        <taxon>Ecdysozoa</taxon>
        <taxon>Arthropoda</taxon>
        <taxon>Hexapoda</taxon>
        <taxon>Insecta</taxon>
        <taxon>Pterygota</taxon>
        <taxon>Neoptera</taxon>
        <taxon>Endopterygota</taxon>
        <taxon>Coleoptera</taxon>
        <taxon>Polyphaga</taxon>
        <taxon>Cucujiformia</taxon>
        <taxon>Tenebrionidae</taxon>
        <taxon>Tenebrio</taxon>
    </lineage>
</organism>
<dbReference type="InterPro" id="IPR001131">
    <property type="entry name" value="Peptidase_M24B_aminopep-P_CS"/>
</dbReference>
<evidence type="ECO:0000256" key="13">
    <source>
        <dbReference type="ARBA" id="ARBA00022763"/>
    </source>
</evidence>
<dbReference type="Gene3D" id="3.30.420.110">
    <property type="entry name" value="MutS, connector domain"/>
    <property type="match status" value="1"/>
</dbReference>
<keyword evidence="19" id="KW-0238">DNA-binding</keyword>
<keyword evidence="12" id="KW-0547">Nucleotide-binding</keyword>
<dbReference type="InterPro" id="IPR036005">
    <property type="entry name" value="Creatinase/aminopeptidase-like"/>
</dbReference>
<dbReference type="SMART" id="SM00533">
    <property type="entry name" value="MUTSd"/>
    <property type="match status" value="1"/>
</dbReference>
<evidence type="ECO:0000256" key="26">
    <source>
        <dbReference type="ARBA" id="ARBA00044141"/>
    </source>
</evidence>
<comment type="cofactor">
    <cofactor evidence="2">
        <name>Mn(2+)</name>
        <dbReference type="ChEBI" id="CHEBI:29035"/>
    </cofactor>
</comment>
<evidence type="ECO:0000256" key="1">
    <source>
        <dbReference type="ARBA" id="ARBA00001182"/>
    </source>
</evidence>
<feature type="disulfide bond" description="Redox-active" evidence="31">
    <location>
        <begin position="50"/>
        <end position="53"/>
    </location>
</feature>
<dbReference type="Pfam" id="PF05190">
    <property type="entry name" value="MutS_IV"/>
    <property type="match status" value="1"/>
</dbReference>
<dbReference type="InterPro" id="IPR036249">
    <property type="entry name" value="Thioredoxin-like_sf"/>
</dbReference>
<dbReference type="InterPro" id="IPR007696">
    <property type="entry name" value="DNA_mismatch_repair_MutS_core"/>
</dbReference>
<dbReference type="PROSITE" id="PS51352">
    <property type="entry name" value="THIOREDOXIN_2"/>
    <property type="match status" value="2"/>
</dbReference>
<comment type="similarity">
    <text evidence="4">Belongs to the DNA mismatch repair MutS family.</text>
</comment>
<name>A0A8J6HBC0_TENMO</name>
<evidence type="ECO:0000256" key="30">
    <source>
        <dbReference type="ARBA" id="ARBA00048994"/>
    </source>
</evidence>
<feature type="chain" id="PRO_5035204909" description="Xaa-Pro dipeptidase" evidence="35">
    <location>
        <begin position="19"/>
        <end position="2178"/>
    </location>
</feature>
<dbReference type="InterPro" id="IPR007860">
    <property type="entry name" value="DNA_mmatch_repair_MutS_con_dom"/>
</dbReference>
<evidence type="ECO:0000256" key="21">
    <source>
        <dbReference type="ARBA" id="ARBA00023211"/>
    </source>
</evidence>
<dbReference type="SMART" id="SM00534">
    <property type="entry name" value="MUTSac"/>
    <property type="match status" value="1"/>
</dbReference>
<dbReference type="PROSITE" id="PS00486">
    <property type="entry name" value="DNA_MISMATCH_REPAIR_2"/>
    <property type="match status" value="1"/>
</dbReference>
<dbReference type="PROSITE" id="PS00194">
    <property type="entry name" value="THIOREDOXIN_1"/>
    <property type="match status" value="2"/>
</dbReference>
<evidence type="ECO:0000256" key="35">
    <source>
        <dbReference type="SAM" id="SignalP"/>
    </source>
</evidence>
<keyword evidence="17" id="KW-0224">Dipeptidase</keyword>
<dbReference type="CDD" id="cd02961">
    <property type="entry name" value="PDI_a_family"/>
    <property type="match status" value="1"/>
</dbReference>
<dbReference type="Pfam" id="PF05195">
    <property type="entry name" value="AMP_N"/>
    <property type="match status" value="1"/>
</dbReference>
<feature type="domain" description="Thioredoxin" evidence="36">
    <location>
        <begin position="345"/>
        <end position="502"/>
    </location>
</feature>
<feature type="region of interest" description="Disordered" evidence="34">
    <location>
        <begin position="1824"/>
        <end position="1844"/>
    </location>
</feature>
<keyword evidence="16" id="KW-0067">ATP-binding</keyword>
<dbReference type="Pfam" id="PF01624">
    <property type="entry name" value="MutS_I"/>
    <property type="match status" value="1"/>
</dbReference>
<evidence type="ECO:0000259" key="36">
    <source>
        <dbReference type="PROSITE" id="PS51352"/>
    </source>
</evidence>
<dbReference type="Gene3D" id="3.90.230.10">
    <property type="entry name" value="Creatinase/methionine aminopeptidase superfamily"/>
    <property type="match status" value="1"/>
</dbReference>
<dbReference type="Proteomes" id="UP000719412">
    <property type="component" value="Unassembled WGS sequence"/>
</dbReference>
<evidence type="ECO:0000256" key="8">
    <source>
        <dbReference type="ARBA" id="ARBA00022670"/>
    </source>
</evidence>
<dbReference type="NCBIfam" id="NF003810">
    <property type="entry name" value="PRK05399.1"/>
    <property type="match status" value="1"/>
</dbReference>
<dbReference type="GO" id="GO:0003756">
    <property type="term" value="F:protein disulfide isomerase activity"/>
    <property type="evidence" value="ECO:0007669"/>
    <property type="project" value="UniProtKB-EC"/>
</dbReference>
<evidence type="ECO:0000256" key="31">
    <source>
        <dbReference type="PIRSR" id="PIRSR605792-51"/>
    </source>
</evidence>
<dbReference type="InterPro" id="IPR029149">
    <property type="entry name" value="Creatin/AminoP/Spt16_N"/>
</dbReference>
<feature type="disulfide bond" description="Redox-active" evidence="31">
    <location>
        <begin position="395"/>
        <end position="398"/>
    </location>
</feature>
<keyword evidence="38" id="KW-1185">Reference proteome</keyword>
<dbReference type="InterPro" id="IPR017937">
    <property type="entry name" value="Thioredoxin_CS"/>
</dbReference>
<keyword evidence="9 32" id="KW-0479">Metal-binding</keyword>
<evidence type="ECO:0000256" key="19">
    <source>
        <dbReference type="ARBA" id="ARBA00023125"/>
    </source>
</evidence>
<dbReference type="SUPFAM" id="SSF48334">
    <property type="entry name" value="DNA repair protein MutS, domain III"/>
    <property type="match status" value="1"/>
</dbReference>
<evidence type="ECO:0000256" key="3">
    <source>
        <dbReference type="ARBA" id="ARBA00004319"/>
    </source>
</evidence>
<dbReference type="SUPFAM" id="SSF52540">
    <property type="entry name" value="P-loop containing nucleoside triphosphate hydrolases"/>
    <property type="match status" value="1"/>
</dbReference>
<evidence type="ECO:0000256" key="16">
    <source>
        <dbReference type="ARBA" id="ARBA00022840"/>
    </source>
</evidence>
<dbReference type="SUPFAM" id="SSF53092">
    <property type="entry name" value="Creatinase/prolidase N-terminal domain"/>
    <property type="match status" value="1"/>
</dbReference>
<comment type="similarity">
    <text evidence="24">Belongs to the peptidase M24B family. Eukaryotic-type prolidase subfamily.</text>
</comment>
<dbReference type="FunFam" id="3.40.30.10:FF:000303">
    <property type="entry name" value="Protein disulfide-isomerase"/>
    <property type="match status" value="1"/>
</dbReference>
<dbReference type="SMART" id="SM01011">
    <property type="entry name" value="AMP_N"/>
    <property type="match status" value="1"/>
</dbReference>
<dbReference type="GO" id="GO:0070006">
    <property type="term" value="F:metalloaminopeptidase activity"/>
    <property type="evidence" value="ECO:0007669"/>
    <property type="project" value="InterPro"/>
</dbReference>
<evidence type="ECO:0000313" key="37">
    <source>
        <dbReference type="EMBL" id="KAH0815680.1"/>
    </source>
</evidence>
<dbReference type="Gene3D" id="3.40.50.300">
    <property type="entry name" value="P-loop containing nucleotide triphosphate hydrolases"/>
    <property type="match status" value="1"/>
</dbReference>
<keyword evidence="13" id="KW-0227">DNA damage</keyword>
<feature type="region of interest" description="Disordered" evidence="34">
    <location>
        <begin position="1111"/>
        <end position="1195"/>
    </location>
</feature>
<comment type="subcellular location">
    <subcellularLocation>
        <location evidence="3">Endoplasmic reticulum lumen</location>
    </subcellularLocation>
</comment>
<keyword evidence="20 31" id="KW-1015">Disulfide bond</keyword>
<dbReference type="Gene3D" id="3.40.350.10">
    <property type="entry name" value="Creatinase/prolidase N-terminal domain"/>
    <property type="match status" value="1"/>
</dbReference>
<keyword evidence="23 31" id="KW-0676">Redox-active center</keyword>
<dbReference type="InterPro" id="IPR027417">
    <property type="entry name" value="P-loop_NTPase"/>
</dbReference>
<keyword evidence="22" id="KW-0413">Isomerase</keyword>
<keyword evidence="15" id="KW-0256">Endoplasmic reticulum</keyword>
<evidence type="ECO:0000256" key="27">
    <source>
        <dbReference type="ARBA" id="ARBA00044252"/>
    </source>
</evidence>
<comment type="catalytic activity">
    <reaction evidence="30">
        <text>Xaa-L-Pro dipeptide + H2O = an L-alpha-amino acid + L-proline</text>
        <dbReference type="Rhea" id="RHEA:76407"/>
        <dbReference type="ChEBI" id="CHEBI:15377"/>
        <dbReference type="ChEBI" id="CHEBI:59869"/>
        <dbReference type="ChEBI" id="CHEBI:60039"/>
        <dbReference type="ChEBI" id="CHEBI:195196"/>
        <dbReference type="EC" id="3.4.13.9"/>
    </reaction>
</comment>
<dbReference type="Pfam" id="PF00085">
    <property type="entry name" value="Thioredoxin"/>
    <property type="match status" value="2"/>
</dbReference>
<dbReference type="GO" id="GO:0005788">
    <property type="term" value="C:endoplasmic reticulum lumen"/>
    <property type="evidence" value="ECO:0007669"/>
    <property type="project" value="UniProtKB-SubCell"/>
</dbReference>
<dbReference type="CDD" id="cd03073">
    <property type="entry name" value="PDI_b'_ERp72_ERp57"/>
    <property type="match status" value="1"/>
</dbReference>
<dbReference type="InterPro" id="IPR007865">
    <property type="entry name" value="Aminopep_P_N"/>
</dbReference>
<dbReference type="FunFam" id="1.10.1420.10:FF:000005">
    <property type="entry name" value="DNA mismatch repair protein"/>
    <property type="match status" value="1"/>
</dbReference>
<dbReference type="Pfam" id="PF00488">
    <property type="entry name" value="MutS_V"/>
    <property type="match status" value="1"/>
</dbReference>
<proteinExistence type="inferred from homology"/>
<comment type="similarity">
    <text evidence="5">Belongs to the protein disulfide isomerase family.</text>
</comment>
<comment type="caution">
    <text evidence="37">The sequence shown here is derived from an EMBL/GenBank/DDBJ whole genome shotgun (WGS) entry which is preliminary data.</text>
</comment>
<evidence type="ECO:0000256" key="2">
    <source>
        <dbReference type="ARBA" id="ARBA00001936"/>
    </source>
</evidence>
<dbReference type="FunFam" id="3.40.30.10:FF:000017">
    <property type="entry name" value="Protein disulfide-isomerase A4"/>
    <property type="match status" value="1"/>
</dbReference>
<evidence type="ECO:0000256" key="15">
    <source>
        <dbReference type="ARBA" id="ARBA00022824"/>
    </source>
</evidence>
<keyword evidence="18" id="KW-0482">Metalloprotease</keyword>
<evidence type="ECO:0000256" key="14">
    <source>
        <dbReference type="ARBA" id="ARBA00022801"/>
    </source>
</evidence>
<feature type="coiled-coil region" evidence="33">
    <location>
        <begin position="1765"/>
        <end position="1792"/>
    </location>
</feature>
<dbReference type="SUPFAM" id="SSF52833">
    <property type="entry name" value="Thioredoxin-like"/>
    <property type="match status" value="3"/>
</dbReference>
<evidence type="ECO:0000256" key="9">
    <source>
        <dbReference type="ARBA" id="ARBA00022723"/>
    </source>
</evidence>
<dbReference type="InterPro" id="IPR016151">
    <property type="entry name" value="DNA_mismatch_repair_MutS_N"/>
</dbReference>
<keyword evidence="33" id="KW-0175">Coiled coil</keyword>
<evidence type="ECO:0000256" key="33">
    <source>
        <dbReference type="SAM" id="Coils"/>
    </source>
</evidence>
<dbReference type="Pfam" id="PF05192">
    <property type="entry name" value="MutS_III"/>
    <property type="match status" value="1"/>
</dbReference>
<dbReference type="GO" id="GO:0030145">
    <property type="term" value="F:manganese ion binding"/>
    <property type="evidence" value="ECO:0007669"/>
    <property type="project" value="InterPro"/>
</dbReference>
<dbReference type="InterPro" id="IPR005792">
    <property type="entry name" value="Prot_disulphide_isomerase"/>
</dbReference>
<dbReference type="GO" id="GO:0006298">
    <property type="term" value="P:mismatch repair"/>
    <property type="evidence" value="ECO:0007669"/>
    <property type="project" value="InterPro"/>
</dbReference>
<dbReference type="FunFam" id="3.40.30.10:FF:000077">
    <property type="entry name" value="Protein disulfide-isomerase"/>
    <property type="match status" value="1"/>
</dbReference>
<accession>A0A8J6HBC0</accession>
<dbReference type="GO" id="GO:0006508">
    <property type="term" value="P:proteolysis"/>
    <property type="evidence" value="ECO:0007669"/>
    <property type="project" value="UniProtKB-KW"/>
</dbReference>
<keyword evidence="11" id="KW-0677">Repeat</keyword>
<dbReference type="SUPFAM" id="SSF55271">
    <property type="entry name" value="DNA repair protein MutS, domain I"/>
    <property type="match status" value="1"/>
</dbReference>
<dbReference type="Gene3D" id="1.10.1420.10">
    <property type="match status" value="2"/>
</dbReference>
<dbReference type="InterPro" id="IPR000432">
    <property type="entry name" value="DNA_mismatch_repair_MutS_C"/>
</dbReference>
<keyword evidence="10 35" id="KW-0732">Signal</keyword>
<dbReference type="FunFam" id="3.40.1170.10:FF:000002">
    <property type="entry name" value="DNA mismatch repair protein"/>
    <property type="match status" value="1"/>
</dbReference>
<keyword evidence="21" id="KW-0464">Manganese</keyword>
<feature type="signal peptide" evidence="35">
    <location>
        <begin position="1"/>
        <end position="18"/>
    </location>
</feature>
<dbReference type="PANTHER" id="PTHR48480:SF2">
    <property type="entry name" value="PEPTIDASE D"/>
    <property type="match status" value="1"/>
</dbReference>
<evidence type="ECO:0000313" key="38">
    <source>
        <dbReference type="Proteomes" id="UP000719412"/>
    </source>
</evidence>
<dbReference type="CDD" id="cd01087">
    <property type="entry name" value="Prolidase"/>
    <property type="match status" value="1"/>
</dbReference>
<comment type="catalytic activity">
    <reaction evidence="1">
        <text>Catalyzes the rearrangement of -S-S- bonds in proteins.</text>
        <dbReference type="EC" id="5.3.4.1"/>
    </reaction>
</comment>
<dbReference type="NCBIfam" id="TIGR01130">
    <property type="entry name" value="ER_PDI_fam"/>
    <property type="match status" value="1"/>
</dbReference>
<dbReference type="EMBL" id="JABDTM020022755">
    <property type="protein sequence ID" value="KAH0815680.1"/>
    <property type="molecule type" value="Genomic_DNA"/>
</dbReference>
<dbReference type="InterPro" id="IPR052433">
    <property type="entry name" value="X-Pro_dipept-like"/>
</dbReference>
<dbReference type="InterPro" id="IPR007695">
    <property type="entry name" value="DNA_mismatch_repair_MutS-lik_N"/>
</dbReference>
<evidence type="ECO:0000256" key="24">
    <source>
        <dbReference type="ARBA" id="ARBA00043990"/>
    </source>
</evidence>
<dbReference type="Pfam" id="PF13848">
    <property type="entry name" value="Thioredoxin_6"/>
    <property type="match status" value="1"/>
</dbReference>
<dbReference type="Pfam" id="PF00557">
    <property type="entry name" value="Peptidase_M24"/>
    <property type="match status" value="1"/>
</dbReference>
<dbReference type="PANTHER" id="PTHR48480">
    <property type="match status" value="1"/>
</dbReference>
<keyword evidence="14" id="KW-0378">Hydrolase</keyword>
<sequence length="2178" mass="246424">MYLYKIFVLCFLYSVCSAKEEDVLEFSDSDFESGIAEHETALVMFYAPWCGHCKKLKPEYAKAAEDLIRNDPPIALVKVDCTEAGKETCNKHGVSGYPTLKIFRGGELSQDYGGPREAGGIVKYMKAQVGPSSKELTSVDDFDKFLKAENDVSVVGFFEKESDLKTAFLKLADKLREKVRFAHSTYKAVLERQGITDGIVLYRPSHLHNKFEDDSVAYSGSPVTGEINDFINNNYHGLVGHRKSDNRNDFQNPLVVAYYGVDYVKNPKGTNYWRNRVLKVAKQYKDKINFAISAKDDFQYELNEYGIDFVKDDKPIVLARDAKNLKYTLREPFSIEALDQFVKQLLDDKLEPYLKTEPIPEDNDGPVKIAVATNFDEVVTNNDKDTLIEFYAPWCGHCKKLAPVYDELGEKLKDEAVAIVKMDATANDVPPNFDVRGFPTLYWAPKDSKDNPVRYECRVVGVWMPEMPSADMRTMSTMNPIRGPEFNISSKDVEGLVLEIKENLRLSATTMKAIPCSHLSRKSSRASPYRIPGKFCCDSATCDSSCLRKAKRKLQQDPAQEDPYELLQKLLRDGSLVNEAVRRVQLGLTPKQRYFYESDEDSSPVLRLECLLYVRNWKRCVSKSTVRAKETGKLWMGPGTWEIPLELFALNRRRLVERVLPKSPGNAVIVLQGGNEVPFYDTDTTYNVFRQESYFMWAFGAIEPGCFGAIEVATGRTHLFVPHFPKSYAIWMGPLHSLQDFSNKYGIPEVHYADEIASVLKKLDPTVLLTLKGTNSDSGLTAQEAVFDGIDKFKVNNTILFDEIADLRVFKTDEEIAVMKYVVETSSTAHRKVMRMAKAGKSEYQCESEFLHHCYGVGGCRHVSYTCICASHTNAAILHYGHAAAPNDRFIKDGELCLFDMGANYFGYAADITCTFPVSGKFTADQKLIYEAVLTANLAVFKAAKPGVGWPDMHVLANRTLLEELKKGGLLKGDVDAMVTAGLGAIFQPHGLGHLLGLDVHDVGGYITGQPPRRQEPRGIEKLRTNRILQDRMVLTIEPGCYFVDILLDEALADPVQSQFLVPDVIKRFRNFGGVRIEDDVLITKNGAVNLTKVPRTQSNTLLNYFQSPKAKNSKEIKPENGVVKSDVPNGNETESPVQVRKRKKISIIDSDSEEENSVPIKPTPKKKKNQKRVASDSEEDSSDNSGKPGNKKPLLKQFAFEKTTDESSKSKGEPVAVKAAPVVGDINSNWLHNRLDFLHPDKICDAKKLRPDHPDYDSRTLYIPKSFLDKQTPAMRQWWILKSAHMDSVLFFKVGKFYELYHMDAVVGVTQLGFSYMKGEFAHSGFPESAYHKMANALIEKGFKVARTEQTETPEMMAERCKKQGKTTKYDKVVNREICQITTKATCVYSPQLPEAMHSLPCYMYAITEKDVTSQQRKFGVCFIDTSLGVFHMCEFEDDKHCSKLLVCLSEYPPGLILTERKKLSPKLKSVLNTLYKDIRKDTLAPDSQFYSASSTIEKLMNGNYFRDKDNQLSLPQFIKDITNGYNPKPEYEMAIKALGACLWYLEDSKLDIQVVSMGKFEMYHPLDMNVKETLQRSSMILDSVTMINLNLLGEQGSLQKTVDYCQTAFGKRLLLQWICRPLCNVKQIKERQEAIEELFKNSSLLKEAQDYLKKLPDLERQLAKIHTYGNRFFASDHPDSRAVFYEAATYSKRRINDLLKTLQGFEVAQNIHPLFKGCTSPLLRRITQFSPDGMYVDLTDLLDFFKTAFDQEQAQKEGKIIPKSGVDENYDQAEENIQEVKNQLEEYLAELQKFFGCKVTYFGSDKKRFQIDIPESHTKKVTSEYQLEGTKKGSKPSKRYSTSRSRQLLADMIKAEHERTKIVQDLNRRIFEKFSQKRQQWEQAIECITLLDVLCSLAEYARSFSQEMCLPEIESIADSNKIIIQNGRHPCATNVDSFVPNDTKMGVDDYANILLITGPNMGGKSTLMRQVAIICIMAHMGSYVPASSCKLNLIDRIFTRLGAHDDIIQGQSTFLLELTEASAILQHATPYSLVLLDELGRGTSTHDGNAIATAYVQKLTSINCRTLFSTHYHSLVDHFETRSDVQLGHMACMVENDEDPTEESVTFLYKMARGRCPKSFGFNVARLAGLKHCIVARGREISKELEKEAKNRQFIRDLFTTRDLSSIKTLLSSLKI</sequence>
<evidence type="ECO:0000256" key="6">
    <source>
        <dbReference type="ARBA" id="ARBA00011738"/>
    </source>
</evidence>
<evidence type="ECO:0000256" key="11">
    <source>
        <dbReference type="ARBA" id="ARBA00022737"/>
    </source>
</evidence>
<dbReference type="InterPro" id="IPR013766">
    <property type="entry name" value="Thioredoxin_domain"/>
</dbReference>
<dbReference type="PROSITE" id="PS00491">
    <property type="entry name" value="PROLINE_PEPTIDASE"/>
    <property type="match status" value="1"/>
</dbReference>
<evidence type="ECO:0000256" key="5">
    <source>
        <dbReference type="ARBA" id="ARBA00006347"/>
    </source>
</evidence>
<dbReference type="Gene3D" id="3.40.1170.10">
    <property type="entry name" value="DNA repair protein MutS, domain I"/>
    <property type="match status" value="1"/>
</dbReference>
<evidence type="ECO:0000256" key="28">
    <source>
        <dbReference type="ARBA" id="ARBA00044284"/>
    </source>
</evidence>
<evidence type="ECO:0000256" key="10">
    <source>
        <dbReference type="ARBA" id="ARBA00022729"/>
    </source>
</evidence>
<dbReference type="InterPro" id="IPR007861">
    <property type="entry name" value="DNA_mismatch_repair_MutS_clamp"/>
</dbReference>
<comment type="subunit">
    <text evidence="6">Homodimer.</text>
</comment>
<evidence type="ECO:0000256" key="17">
    <source>
        <dbReference type="ARBA" id="ARBA00022997"/>
    </source>
</evidence>
<evidence type="ECO:0000256" key="4">
    <source>
        <dbReference type="ARBA" id="ARBA00006271"/>
    </source>
</evidence>
<evidence type="ECO:0000256" key="23">
    <source>
        <dbReference type="ARBA" id="ARBA00023284"/>
    </source>
</evidence>
<dbReference type="InterPro" id="IPR036187">
    <property type="entry name" value="DNA_mismatch_repair_MutS_sf"/>
</dbReference>
<evidence type="ECO:0000256" key="29">
    <source>
        <dbReference type="ARBA" id="ARBA00044351"/>
    </source>
</evidence>
<dbReference type="Pfam" id="PF05188">
    <property type="entry name" value="MutS_II"/>
    <property type="match status" value="1"/>
</dbReference>
<dbReference type="GO" id="GO:0030983">
    <property type="term" value="F:mismatched DNA binding"/>
    <property type="evidence" value="ECO:0007669"/>
    <property type="project" value="InterPro"/>
</dbReference>
<dbReference type="FunFam" id="3.90.230.10:FF:000002">
    <property type="entry name" value="Xaa-Pro aminopeptidase 3"/>
    <property type="match status" value="1"/>
</dbReference>
<dbReference type="SUPFAM" id="SSF55920">
    <property type="entry name" value="Creatinase/aminopeptidase"/>
    <property type="match status" value="1"/>
</dbReference>
<feature type="domain" description="Thioredoxin" evidence="36">
    <location>
        <begin position="4"/>
        <end position="151"/>
    </location>
</feature>
<dbReference type="InterPro" id="IPR036678">
    <property type="entry name" value="MutS_con_dom_sf"/>
</dbReference>
<dbReference type="Gene3D" id="3.40.30.10">
    <property type="entry name" value="Glutaredoxin"/>
    <property type="match status" value="4"/>
</dbReference>
<dbReference type="GO" id="GO:0005524">
    <property type="term" value="F:ATP binding"/>
    <property type="evidence" value="ECO:0007669"/>
    <property type="project" value="UniProtKB-KW"/>
</dbReference>
<evidence type="ECO:0000256" key="12">
    <source>
        <dbReference type="ARBA" id="ARBA00022741"/>
    </source>
</evidence>
<keyword evidence="8" id="KW-0645">Protease</keyword>
<evidence type="ECO:0000256" key="7">
    <source>
        <dbReference type="ARBA" id="ARBA00012723"/>
    </source>
</evidence>
<protein>
    <recommendedName>
        <fullName evidence="26">Xaa-Pro dipeptidase</fullName>
        <ecNumber evidence="25">3.4.13.9</ecNumber>
        <ecNumber evidence="7">5.3.4.1</ecNumber>
    </recommendedName>
    <alternativeName>
        <fullName evidence="29">Imidodipeptidase</fullName>
    </alternativeName>
    <alternativeName>
        <fullName evidence="27">Peptidase D</fullName>
    </alternativeName>
    <alternativeName>
        <fullName evidence="28">Proline dipeptidase</fullName>
    </alternativeName>
</protein>
<evidence type="ECO:0000256" key="20">
    <source>
        <dbReference type="ARBA" id="ARBA00023157"/>
    </source>
</evidence>
<dbReference type="InterPro" id="IPR000994">
    <property type="entry name" value="Pept_M24"/>
</dbReference>
<evidence type="ECO:0000256" key="32">
    <source>
        <dbReference type="RuleBase" id="RU000590"/>
    </source>
</evidence>
<reference evidence="37" key="1">
    <citation type="journal article" date="2020" name="J Insects Food Feed">
        <title>The yellow mealworm (Tenebrio molitor) genome: a resource for the emerging insects as food and feed industry.</title>
        <authorList>
            <person name="Eriksson T."/>
            <person name="Andere A."/>
            <person name="Kelstrup H."/>
            <person name="Emery V."/>
            <person name="Picard C."/>
        </authorList>
    </citation>
    <scope>NUCLEOTIDE SEQUENCE</scope>
    <source>
        <strain evidence="37">Stoneville</strain>
        <tissue evidence="37">Whole head</tissue>
    </source>
</reference>
<dbReference type="GO" id="GO:0102009">
    <property type="term" value="F:proline dipeptidase activity"/>
    <property type="evidence" value="ECO:0007669"/>
    <property type="project" value="UniProtKB-EC"/>
</dbReference>